<organism evidence="1 2">
    <name type="scientific">Spinacia oleracea</name>
    <name type="common">Spinach</name>
    <dbReference type="NCBI Taxonomy" id="3562"/>
    <lineage>
        <taxon>Eukaryota</taxon>
        <taxon>Viridiplantae</taxon>
        <taxon>Streptophyta</taxon>
        <taxon>Embryophyta</taxon>
        <taxon>Tracheophyta</taxon>
        <taxon>Spermatophyta</taxon>
        <taxon>Magnoliopsida</taxon>
        <taxon>eudicotyledons</taxon>
        <taxon>Gunneridae</taxon>
        <taxon>Pentapetalae</taxon>
        <taxon>Caryophyllales</taxon>
        <taxon>Chenopodiaceae</taxon>
        <taxon>Chenopodioideae</taxon>
        <taxon>Anserineae</taxon>
        <taxon>Spinacia</taxon>
    </lineage>
</organism>
<dbReference type="RefSeq" id="XP_056689225.1">
    <property type="nucleotide sequence ID" value="XM_056833247.1"/>
</dbReference>
<reference evidence="1" key="1">
    <citation type="journal article" date="2021" name="Nat. Commun.">
        <title>Genomic analyses provide insights into spinach domestication and the genetic basis of agronomic traits.</title>
        <authorList>
            <person name="Cai X."/>
            <person name="Sun X."/>
            <person name="Xu C."/>
            <person name="Sun H."/>
            <person name="Wang X."/>
            <person name="Ge C."/>
            <person name="Zhang Z."/>
            <person name="Wang Q."/>
            <person name="Fei Z."/>
            <person name="Jiao C."/>
            <person name="Wang Q."/>
        </authorList>
    </citation>
    <scope>NUCLEOTIDE SEQUENCE [LARGE SCALE GENOMIC DNA]</scope>
    <source>
        <strain evidence="1">cv. Varoflay</strain>
    </source>
</reference>
<sequence length="201" mass="22974">MHIYKCGLILKIWQHLTSSAGSLTQVRARLNEPHKIFSKNNSQFFFISLFSSLVSLKPTLTSGISFPASITFPSLISLLFPSPFLWQEINTSSTHRTPHRRVAVAAPHRHIAVAAPYLSVAVASFHRRVAVVVPPPQNTSSSFRRHNTKASLLLISYRRRRDWADMVSKLCVVRLEWLTNLLLFTKRYSIIRRSDLSPLRR</sequence>
<name>A0ABM3R0S1_SPIOL</name>
<accession>A0ABM3R0S1</accession>
<protein>
    <submittedName>
        <fullName evidence="2">Uncharacterized protein</fullName>
    </submittedName>
</protein>
<reference evidence="2" key="2">
    <citation type="submission" date="2025-08" db="UniProtKB">
        <authorList>
            <consortium name="RefSeq"/>
        </authorList>
    </citation>
    <scope>IDENTIFICATION</scope>
    <source>
        <tissue evidence="2">Leaf</tissue>
    </source>
</reference>
<evidence type="ECO:0000313" key="2">
    <source>
        <dbReference type="RefSeq" id="XP_056689225.1"/>
    </source>
</evidence>
<keyword evidence="1" id="KW-1185">Reference proteome</keyword>
<dbReference type="GeneID" id="110785655"/>
<gene>
    <name evidence="2" type="primary">LOC110785655</name>
</gene>
<evidence type="ECO:0000313" key="1">
    <source>
        <dbReference type="Proteomes" id="UP000813463"/>
    </source>
</evidence>
<proteinExistence type="predicted"/>
<dbReference type="Proteomes" id="UP000813463">
    <property type="component" value="Chromosome 6"/>
</dbReference>